<dbReference type="GO" id="GO:0016616">
    <property type="term" value="F:oxidoreductase activity, acting on the CH-OH group of donors, NAD or NADP as acceptor"/>
    <property type="evidence" value="ECO:0007669"/>
    <property type="project" value="InterPro"/>
</dbReference>
<evidence type="ECO:0000313" key="10">
    <source>
        <dbReference type="EMBL" id="QRC97815.1"/>
    </source>
</evidence>
<keyword evidence="7" id="KW-0520">NAD</keyword>
<evidence type="ECO:0000313" key="11">
    <source>
        <dbReference type="Proteomes" id="UP000663193"/>
    </source>
</evidence>
<dbReference type="CDD" id="cd05285">
    <property type="entry name" value="sorbitol_DH"/>
    <property type="match status" value="1"/>
</dbReference>
<comment type="similarity">
    <text evidence="3 8">Belongs to the zinc-containing alcohol dehydrogenase family.</text>
</comment>
<dbReference type="InterPro" id="IPR013149">
    <property type="entry name" value="ADH-like_C"/>
</dbReference>
<evidence type="ECO:0000256" key="2">
    <source>
        <dbReference type="ARBA" id="ARBA00004921"/>
    </source>
</evidence>
<dbReference type="KEGG" id="pno:SNOG_15160"/>
<dbReference type="OrthoDB" id="3941538at2759"/>
<accession>A0A7U2HZM3</accession>
<dbReference type="InterPro" id="IPR045306">
    <property type="entry name" value="SDH-like"/>
</dbReference>
<comment type="cofactor">
    <cofactor evidence="1 8">
        <name>Zn(2+)</name>
        <dbReference type="ChEBI" id="CHEBI:29105"/>
    </cofactor>
</comment>
<dbReference type="Gene3D" id="3.90.180.10">
    <property type="entry name" value="Medium-chain alcohol dehydrogenases, catalytic domain"/>
    <property type="match status" value="1"/>
</dbReference>
<dbReference type="VEuPathDB" id="FungiDB:JI435_151600"/>
<reference evidence="11" key="1">
    <citation type="journal article" date="2021" name="BMC Genomics">
        <title>Chromosome-level genome assembly and manually-curated proteome of model necrotroph Parastagonospora nodorum Sn15 reveals a genome-wide trove of candidate effector homologs, and redundancy of virulence-related functions within an accessory chromosome.</title>
        <authorList>
            <person name="Bertazzoni S."/>
            <person name="Jones D.A.B."/>
            <person name="Phan H.T."/>
            <person name="Tan K.-C."/>
            <person name="Hane J.K."/>
        </authorList>
    </citation>
    <scope>NUCLEOTIDE SEQUENCE [LARGE SCALE GENOMIC DNA]</scope>
    <source>
        <strain evidence="11">SN15 / ATCC MYA-4574 / FGSC 10173)</strain>
    </source>
</reference>
<dbReference type="PROSITE" id="PS00059">
    <property type="entry name" value="ADH_ZINC"/>
    <property type="match status" value="1"/>
</dbReference>
<dbReference type="AlphaFoldDB" id="A0A7U2HZM3"/>
<dbReference type="EMBL" id="CP069030">
    <property type="protein sequence ID" value="QRC97815.1"/>
    <property type="molecule type" value="Genomic_DNA"/>
</dbReference>
<dbReference type="InterPro" id="IPR002328">
    <property type="entry name" value="ADH_Zn_CS"/>
</dbReference>
<evidence type="ECO:0000259" key="9">
    <source>
        <dbReference type="SMART" id="SM00829"/>
    </source>
</evidence>
<organism evidence="10 11">
    <name type="scientific">Phaeosphaeria nodorum (strain SN15 / ATCC MYA-4574 / FGSC 10173)</name>
    <name type="common">Glume blotch fungus</name>
    <name type="synonym">Parastagonospora nodorum</name>
    <dbReference type="NCBI Taxonomy" id="321614"/>
    <lineage>
        <taxon>Eukaryota</taxon>
        <taxon>Fungi</taxon>
        <taxon>Dikarya</taxon>
        <taxon>Ascomycota</taxon>
        <taxon>Pezizomycotina</taxon>
        <taxon>Dothideomycetes</taxon>
        <taxon>Pleosporomycetidae</taxon>
        <taxon>Pleosporales</taxon>
        <taxon>Pleosporineae</taxon>
        <taxon>Phaeosphaeriaceae</taxon>
        <taxon>Parastagonospora</taxon>
    </lineage>
</organism>
<dbReference type="RefSeq" id="XP_001805323.1">
    <property type="nucleotide sequence ID" value="XM_001805271.1"/>
</dbReference>
<keyword evidence="6" id="KW-0560">Oxidoreductase</keyword>
<dbReference type="Pfam" id="PF08240">
    <property type="entry name" value="ADH_N"/>
    <property type="match status" value="1"/>
</dbReference>
<proteinExistence type="inferred from homology"/>
<dbReference type="InterPro" id="IPR036291">
    <property type="entry name" value="NAD(P)-bd_dom_sf"/>
</dbReference>
<dbReference type="InterPro" id="IPR020843">
    <property type="entry name" value="ER"/>
</dbReference>
<evidence type="ECO:0000256" key="6">
    <source>
        <dbReference type="ARBA" id="ARBA00023002"/>
    </source>
</evidence>
<keyword evidence="4 8" id="KW-0479">Metal-binding</keyword>
<dbReference type="SUPFAM" id="SSF50129">
    <property type="entry name" value="GroES-like"/>
    <property type="match status" value="1"/>
</dbReference>
<evidence type="ECO:0000256" key="7">
    <source>
        <dbReference type="ARBA" id="ARBA00023027"/>
    </source>
</evidence>
<dbReference type="FunFam" id="3.40.50.720:FF:000068">
    <property type="entry name" value="Sorbitol dehydrogenase"/>
    <property type="match status" value="1"/>
</dbReference>
<dbReference type="Gene3D" id="3.40.50.720">
    <property type="entry name" value="NAD(P)-binding Rossmann-like Domain"/>
    <property type="match status" value="1"/>
</dbReference>
<dbReference type="SMART" id="SM00829">
    <property type="entry name" value="PKS_ER"/>
    <property type="match status" value="1"/>
</dbReference>
<dbReference type="InterPro" id="IPR011032">
    <property type="entry name" value="GroES-like_sf"/>
</dbReference>
<dbReference type="Pfam" id="PF00107">
    <property type="entry name" value="ADH_zinc_N"/>
    <property type="match status" value="1"/>
</dbReference>
<evidence type="ECO:0000256" key="1">
    <source>
        <dbReference type="ARBA" id="ARBA00001947"/>
    </source>
</evidence>
<dbReference type="OMA" id="GQICDKE"/>
<dbReference type="PANTHER" id="PTHR43161">
    <property type="entry name" value="SORBITOL DEHYDROGENASE"/>
    <property type="match status" value="1"/>
</dbReference>
<keyword evidence="5 8" id="KW-0862">Zinc</keyword>
<dbReference type="Proteomes" id="UP000663193">
    <property type="component" value="Chromosome 8"/>
</dbReference>
<sequence>MEAVEAEQSSIANMETTSLPEMNESFVLSPERQFSFENRSIPALRTSRDVRVRIIATGLCGSDIHYWQHGRIGPYVVNGPIVLGHESAGIVESIGNDVKNLRVGDRVALEPGVGCNICEACRIGRYNLCSSMRFAATPPHDGTLSTFYCLPEECCYKLPEHVSFQEGALVEPLSIAVHCCGLAGNLQGRSIAVFGAGPIGLLCAAVASAFGAATVVAVDIVESRLEVVKTFGATHTYKMQSLLPELNSIQLLEQSGCKEGVDVVIDATGAEPCIECGVWALKRGGTFVQAGLGSPRIAFPIGQLCDKEAVLKGSFRYGPGDYKLAISLLESRRIRLATLITHEFPFSEAEKAFNNVHERNGVKSIIYGPGLDAHTACACPP</sequence>
<feature type="domain" description="Enoyl reductase (ER)" evidence="9">
    <location>
        <begin position="39"/>
        <end position="366"/>
    </location>
</feature>
<comment type="pathway">
    <text evidence="2">Carbohydrate degradation.</text>
</comment>
<evidence type="ECO:0000256" key="8">
    <source>
        <dbReference type="RuleBase" id="RU361277"/>
    </source>
</evidence>
<keyword evidence="11" id="KW-1185">Reference proteome</keyword>
<dbReference type="GO" id="GO:0008270">
    <property type="term" value="F:zinc ion binding"/>
    <property type="evidence" value="ECO:0007669"/>
    <property type="project" value="InterPro"/>
</dbReference>
<protein>
    <recommendedName>
        <fullName evidence="9">Enoyl reductase (ER) domain-containing protein</fullName>
    </recommendedName>
</protein>
<evidence type="ECO:0000256" key="3">
    <source>
        <dbReference type="ARBA" id="ARBA00008072"/>
    </source>
</evidence>
<dbReference type="SUPFAM" id="SSF51735">
    <property type="entry name" value="NAD(P)-binding Rossmann-fold domains"/>
    <property type="match status" value="1"/>
</dbReference>
<gene>
    <name evidence="10" type="ORF">JI435_151600</name>
</gene>
<dbReference type="PANTHER" id="PTHR43161:SF3">
    <property type="entry name" value="D-XYLULOSE REDUCTASE"/>
    <property type="match status" value="1"/>
</dbReference>
<evidence type="ECO:0000256" key="5">
    <source>
        <dbReference type="ARBA" id="ARBA00022833"/>
    </source>
</evidence>
<dbReference type="InterPro" id="IPR013154">
    <property type="entry name" value="ADH-like_N"/>
</dbReference>
<name>A0A7U2HZM3_PHANO</name>
<evidence type="ECO:0000256" key="4">
    <source>
        <dbReference type="ARBA" id="ARBA00022723"/>
    </source>
</evidence>